<proteinExistence type="inferred from homology"/>
<keyword evidence="9" id="KW-1185">Reference proteome</keyword>
<dbReference type="Proteomes" id="UP001595444">
    <property type="component" value="Unassembled WGS sequence"/>
</dbReference>
<comment type="caution">
    <text evidence="8">The sequence shown here is derived from an EMBL/GenBank/DDBJ whole genome shotgun (WGS) entry which is preliminary data.</text>
</comment>
<protein>
    <recommendedName>
        <fullName evidence="2 5">Superoxide dismutase</fullName>
        <ecNumber evidence="2 5">1.15.1.1</ecNumber>
    </recommendedName>
</protein>
<comment type="catalytic activity">
    <reaction evidence="5">
        <text>2 superoxide + 2 H(+) = H2O2 + O2</text>
        <dbReference type="Rhea" id="RHEA:20696"/>
        <dbReference type="ChEBI" id="CHEBI:15378"/>
        <dbReference type="ChEBI" id="CHEBI:15379"/>
        <dbReference type="ChEBI" id="CHEBI:16240"/>
        <dbReference type="ChEBI" id="CHEBI:18421"/>
        <dbReference type="EC" id="1.15.1.1"/>
    </reaction>
</comment>
<dbReference type="EC" id="1.15.1.1" evidence="2 5"/>
<evidence type="ECO:0000256" key="1">
    <source>
        <dbReference type="ARBA" id="ARBA00008714"/>
    </source>
</evidence>
<evidence type="ECO:0000259" key="6">
    <source>
        <dbReference type="Pfam" id="PF00081"/>
    </source>
</evidence>
<evidence type="ECO:0000313" key="8">
    <source>
        <dbReference type="EMBL" id="MFC3051018.1"/>
    </source>
</evidence>
<dbReference type="RefSeq" id="WP_194212175.1">
    <property type="nucleotide sequence ID" value="NZ_CP061205.1"/>
</dbReference>
<keyword evidence="3 5" id="KW-0479">Metal-binding</keyword>
<reference evidence="9" key="1">
    <citation type="journal article" date="2019" name="Int. J. Syst. Evol. Microbiol.">
        <title>The Global Catalogue of Microorganisms (GCM) 10K type strain sequencing project: providing services to taxonomists for standard genome sequencing and annotation.</title>
        <authorList>
            <consortium name="The Broad Institute Genomics Platform"/>
            <consortium name="The Broad Institute Genome Sequencing Center for Infectious Disease"/>
            <person name="Wu L."/>
            <person name="Ma J."/>
        </authorList>
    </citation>
    <scope>NUCLEOTIDE SEQUENCE [LARGE SCALE GENOMIC DNA]</scope>
    <source>
        <strain evidence="9">KCTC 62164</strain>
    </source>
</reference>
<dbReference type="SUPFAM" id="SSF54719">
    <property type="entry name" value="Fe,Mn superoxide dismutase (SOD), C-terminal domain"/>
    <property type="match status" value="1"/>
</dbReference>
<dbReference type="Gene3D" id="1.10.287.990">
    <property type="entry name" value="Fe,Mn superoxide dismutase (SOD) domain"/>
    <property type="match status" value="1"/>
</dbReference>
<dbReference type="PRINTS" id="PR01703">
    <property type="entry name" value="MNSODISMTASE"/>
</dbReference>
<dbReference type="PANTHER" id="PTHR42769:SF3">
    <property type="entry name" value="SUPEROXIDE DISMUTASE [FE] 2, CHLOROPLASTIC"/>
    <property type="match status" value="1"/>
</dbReference>
<dbReference type="InterPro" id="IPR036324">
    <property type="entry name" value="Mn/Fe_SOD_N_sf"/>
</dbReference>
<dbReference type="EMBL" id="JBHRSL010000002">
    <property type="protein sequence ID" value="MFC3051018.1"/>
    <property type="molecule type" value="Genomic_DNA"/>
</dbReference>
<dbReference type="InterPro" id="IPR019832">
    <property type="entry name" value="Mn/Fe_SOD_C"/>
</dbReference>
<dbReference type="InterPro" id="IPR019833">
    <property type="entry name" value="Mn/Fe_SOD_BS"/>
</dbReference>
<comment type="similarity">
    <text evidence="1 5">Belongs to the iron/manganese superoxide dismutase family.</text>
</comment>
<evidence type="ECO:0000256" key="5">
    <source>
        <dbReference type="RuleBase" id="RU000414"/>
    </source>
</evidence>
<evidence type="ECO:0000256" key="4">
    <source>
        <dbReference type="ARBA" id="ARBA00023002"/>
    </source>
</evidence>
<accession>A0ABV7D1I3</accession>
<dbReference type="InterPro" id="IPR036314">
    <property type="entry name" value="SOD_C_sf"/>
</dbReference>
<dbReference type="PIRSF" id="PIRSF000349">
    <property type="entry name" value="SODismutase"/>
    <property type="match status" value="1"/>
</dbReference>
<comment type="function">
    <text evidence="5">Destroys radicals which are normally produced within the cells and which are toxic to biological systems.</text>
</comment>
<sequence length="200" mass="22106">MSFELPPLPYAQNALEPYISSNTLSFHYGKHHNAYVTNLNKLVEGTDFAGKSLEEIMKATAGDSSKAGIFNNAAQVWNHTFYWHSMCANGGGKPSGALAEKIVTDFGSFEKFVEAFKTAGATQFGSGWTWLVLRDGKLTVEKTANAECPLTDGATPLLTMDVWEHAYYLDFQNRRPDYIETFLNSLANWEFAAKNLADAA</sequence>
<dbReference type="Pfam" id="PF00081">
    <property type="entry name" value="Sod_Fe_N"/>
    <property type="match status" value="1"/>
</dbReference>
<evidence type="ECO:0000259" key="7">
    <source>
        <dbReference type="Pfam" id="PF02777"/>
    </source>
</evidence>
<name>A0ABV7D1I3_9PROT</name>
<gene>
    <name evidence="8" type="ORF">ACFOKA_03760</name>
</gene>
<dbReference type="SUPFAM" id="SSF46609">
    <property type="entry name" value="Fe,Mn superoxide dismutase (SOD), N-terminal domain"/>
    <property type="match status" value="1"/>
</dbReference>
<dbReference type="Gene3D" id="3.55.40.20">
    <property type="entry name" value="Iron/manganese superoxide dismutase, C-terminal domain"/>
    <property type="match status" value="1"/>
</dbReference>
<evidence type="ECO:0000256" key="3">
    <source>
        <dbReference type="ARBA" id="ARBA00022723"/>
    </source>
</evidence>
<dbReference type="PANTHER" id="PTHR42769">
    <property type="entry name" value="SUPEROXIDE DISMUTASE"/>
    <property type="match status" value="1"/>
</dbReference>
<dbReference type="PROSITE" id="PS00088">
    <property type="entry name" value="SOD_MN"/>
    <property type="match status" value="1"/>
</dbReference>
<dbReference type="InterPro" id="IPR001189">
    <property type="entry name" value="Mn/Fe_SOD"/>
</dbReference>
<feature type="domain" description="Manganese/iron superoxide dismutase N-terminal" evidence="6">
    <location>
        <begin position="2"/>
        <end position="87"/>
    </location>
</feature>
<feature type="domain" description="Manganese/iron superoxide dismutase C-terminal" evidence="7">
    <location>
        <begin position="94"/>
        <end position="194"/>
    </location>
</feature>
<dbReference type="InterPro" id="IPR019831">
    <property type="entry name" value="Mn/Fe_SOD_N"/>
</dbReference>
<evidence type="ECO:0000313" key="9">
    <source>
        <dbReference type="Proteomes" id="UP001595444"/>
    </source>
</evidence>
<dbReference type="Pfam" id="PF02777">
    <property type="entry name" value="Sod_Fe_C"/>
    <property type="match status" value="1"/>
</dbReference>
<organism evidence="8 9">
    <name type="scientific">Kordiimonas pumila</name>
    <dbReference type="NCBI Taxonomy" id="2161677"/>
    <lineage>
        <taxon>Bacteria</taxon>
        <taxon>Pseudomonadati</taxon>
        <taxon>Pseudomonadota</taxon>
        <taxon>Alphaproteobacteria</taxon>
        <taxon>Kordiimonadales</taxon>
        <taxon>Kordiimonadaceae</taxon>
        <taxon>Kordiimonas</taxon>
    </lineage>
</organism>
<keyword evidence="4 5" id="KW-0560">Oxidoreductase</keyword>
<dbReference type="GO" id="GO:0004784">
    <property type="term" value="F:superoxide dismutase activity"/>
    <property type="evidence" value="ECO:0007669"/>
    <property type="project" value="UniProtKB-EC"/>
</dbReference>
<evidence type="ECO:0000256" key="2">
    <source>
        <dbReference type="ARBA" id="ARBA00012682"/>
    </source>
</evidence>